<gene>
    <name evidence="1" type="ORF">P4B07_09395</name>
</gene>
<accession>A0ABY8HK90</accession>
<keyword evidence="2" id="KW-1185">Reference proteome</keyword>
<organism evidence="1 2">
    <name type="scientific">Ensifer adhaerens</name>
    <name type="common">Sinorhizobium morelense</name>
    <dbReference type="NCBI Taxonomy" id="106592"/>
    <lineage>
        <taxon>Bacteria</taxon>
        <taxon>Pseudomonadati</taxon>
        <taxon>Pseudomonadota</taxon>
        <taxon>Alphaproteobacteria</taxon>
        <taxon>Hyphomicrobiales</taxon>
        <taxon>Rhizobiaceae</taxon>
        <taxon>Sinorhizobium/Ensifer group</taxon>
        <taxon>Ensifer</taxon>
    </lineage>
</organism>
<reference evidence="1 2" key="1">
    <citation type="submission" date="2023-03" db="EMBL/GenBank/DDBJ databases">
        <title>Comparative genome and transcriptome analysis combination mining strategies for increasing vitamin B12 production of Ensifer adhaerens strain.</title>
        <authorList>
            <person name="Yongheng L."/>
        </authorList>
    </citation>
    <scope>NUCLEOTIDE SEQUENCE [LARGE SCALE GENOMIC DNA]</scope>
    <source>
        <strain evidence="1 2">Casida A-T305</strain>
    </source>
</reference>
<dbReference type="RefSeq" id="WP_034793485.1">
    <property type="nucleotide sequence ID" value="NZ_CAXURO020000001.1"/>
</dbReference>
<proteinExistence type="predicted"/>
<dbReference type="EMBL" id="CP121308">
    <property type="protein sequence ID" value="WFP92552.1"/>
    <property type="molecule type" value="Genomic_DNA"/>
</dbReference>
<sequence length="376" mass="42559">MDFSTNQWHGYVGGNTPYGLWVDGPLHPWRDANGTPTFITGHSEGYRYNVLSDWHNGHTWTNWNAGRHWNSPRDTVEGHYANRHWIVSPFARGSLVVGLTHHEFYQSSTTIGGVKGFNSHAHGFNTRWVNGIGYVRSTNDGQAWTVPNPGDFGQNHHNVRCVLIPEPWSYQSIDTAYGFLHPSNIVQEGNYYYAFIEVRNLPGNTTLLDNGFTIIRTSNLDASVGWQFYNNANQWETVNHQYYQGNIAPQQPKIFFKVAGYNPYTMYDQNGRMAQSIRYHVPTQKWVLFGYTGLQTPGFCYCVSDTLANPQFEANGHRLVSLAGGGATNEYHSNHYISVFDPNSQDQNYKTILGDSAVVITADEGVRYKIGTIRIT</sequence>
<dbReference type="Proteomes" id="UP001214094">
    <property type="component" value="Chromosome"/>
</dbReference>
<protein>
    <submittedName>
        <fullName evidence="1">Uncharacterized protein</fullName>
    </submittedName>
</protein>
<evidence type="ECO:0000313" key="1">
    <source>
        <dbReference type="EMBL" id="WFP92552.1"/>
    </source>
</evidence>
<dbReference type="GeneID" id="29517381"/>
<name>A0ABY8HK90_ENSAD</name>
<evidence type="ECO:0000313" key="2">
    <source>
        <dbReference type="Proteomes" id="UP001214094"/>
    </source>
</evidence>